<comment type="caution">
    <text evidence="1">The sequence shown here is derived from an EMBL/GenBank/DDBJ whole genome shotgun (WGS) entry which is preliminary data.</text>
</comment>
<name>A0A8J8N913_HALGN</name>
<dbReference type="AlphaFoldDB" id="A0A8J8N913"/>
<evidence type="ECO:0000313" key="2">
    <source>
        <dbReference type="Proteomes" id="UP000785679"/>
    </source>
</evidence>
<organism evidence="1 2">
    <name type="scientific">Halteria grandinella</name>
    <dbReference type="NCBI Taxonomy" id="5974"/>
    <lineage>
        <taxon>Eukaryota</taxon>
        <taxon>Sar</taxon>
        <taxon>Alveolata</taxon>
        <taxon>Ciliophora</taxon>
        <taxon>Intramacronucleata</taxon>
        <taxon>Spirotrichea</taxon>
        <taxon>Stichotrichia</taxon>
        <taxon>Sporadotrichida</taxon>
        <taxon>Halteriidae</taxon>
        <taxon>Halteria</taxon>
    </lineage>
</organism>
<dbReference type="EMBL" id="RRYP01035089">
    <property type="protein sequence ID" value="TNV70606.1"/>
    <property type="molecule type" value="Genomic_DNA"/>
</dbReference>
<dbReference type="Proteomes" id="UP000785679">
    <property type="component" value="Unassembled WGS sequence"/>
</dbReference>
<proteinExistence type="predicted"/>
<sequence>MFSDLLSLHHSCVWQLVRGCSVHIVIVFESYGYISLIYLSVVCTCTEQCAFLEHGTYRCDPFQPFISKRDHVGGISGQQTYSGQVLIGLSLNYLSVLLSDTARQNFFPTGCFLVRM</sequence>
<accession>A0A8J8N913</accession>
<keyword evidence="2" id="KW-1185">Reference proteome</keyword>
<reference evidence="1" key="1">
    <citation type="submission" date="2019-06" db="EMBL/GenBank/DDBJ databases">
        <authorList>
            <person name="Zheng W."/>
        </authorList>
    </citation>
    <scope>NUCLEOTIDE SEQUENCE</scope>
    <source>
        <strain evidence="1">QDHG01</strain>
    </source>
</reference>
<protein>
    <submittedName>
        <fullName evidence="1">Uncharacterized protein</fullName>
    </submittedName>
</protein>
<evidence type="ECO:0000313" key="1">
    <source>
        <dbReference type="EMBL" id="TNV70606.1"/>
    </source>
</evidence>
<gene>
    <name evidence="1" type="ORF">FGO68_gene1340</name>
</gene>